<keyword evidence="12" id="KW-1185">Reference proteome</keyword>
<dbReference type="EnsemblMetazoa" id="XM_017135045.2">
    <property type="protein sequence ID" value="XP_016990534.1"/>
    <property type="gene ID" value="LOC108052607"/>
</dbReference>
<keyword evidence="3 9" id="KW-0812">Transmembrane</keyword>
<reference evidence="13" key="2">
    <citation type="submission" date="2025-04" db="UniProtKB">
        <authorList>
            <consortium name="RefSeq"/>
        </authorList>
    </citation>
    <scope>IDENTIFICATION</scope>
</reference>
<evidence type="ECO:0000256" key="8">
    <source>
        <dbReference type="SAM" id="MobiDB-lite"/>
    </source>
</evidence>
<keyword evidence="6 9" id="KW-0472">Membrane</keyword>
<reference evidence="12" key="1">
    <citation type="journal article" date="2021" name="Elife">
        <title>Highly contiguous assemblies of 101 drosophilid genomes.</title>
        <authorList>
            <person name="Kim B.Y."/>
            <person name="Wang J.R."/>
            <person name="Miller D.E."/>
            <person name="Barmina O."/>
            <person name="Delaney E."/>
            <person name="Thompson A."/>
            <person name="Comeault A.A."/>
            <person name="Peede D."/>
            <person name="D'Agostino E.R."/>
            <person name="Pelaez J."/>
            <person name="Aguilar J.M."/>
            <person name="Haji D."/>
            <person name="Matsunaga T."/>
            <person name="Armstrong E.E."/>
            <person name="Zych M."/>
            <person name="Ogawa Y."/>
            <person name="Stamenkovic-Radak M."/>
            <person name="Jelic M."/>
            <person name="Veselinovic M.S."/>
            <person name="Tanaskovic M."/>
            <person name="Eric P."/>
            <person name="Gao J.J."/>
            <person name="Katoh T.K."/>
            <person name="Toda M.J."/>
            <person name="Watabe H."/>
            <person name="Watada M."/>
            <person name="Davis J.S."/>
            <person name="Moyle L.C."/>
            <person name="Manoli G."/>
            <person name="Bertolini E."/>
            <person name="Kostal V."/>
            <person name="Hawley R.S."/>
            <person name="Takahashi A."/>
            <person name="Jones C.D."/>
            <person name="Price D.K."/>
            <person name="Whiteman N."/>
            <person name="Kopp A."/>
            <person name="Matute D.R."/>
            <person name="Petrov D.A."/>
        </authorList>
    </citation>
    <scope>NUCLEOTIDE SEQUENCE [LARGE SCALE GENOMIC DNA]</scope>
</reference>
<feature type="region of interest" description="Disordered" evidence="8">
    <location>
        <begin position="40"/>
        <end position="92"/>
    </location>
</feature>
<keyword evidence="5 9" id="KW-1133">Transmembrane helix</keyword>
<gene>
    <name evidence="13" type="primary">LOC108052607</name>
    <name evidence="11" type="synonym">108052607</name>
</gene>
<keyword evidence="4 10" id="KW-0732">Signal</keyword>
<comment type="subcellular location">
    <subcellularLocation>
        <location evidence="1">Membrane</location>
        <topology evidence="1">Single-pass type I membrane protein</topology>
    </subcellularLocation>
</comment>
<proteinExistence type="inferred from homology"/>
<dbReference type="GeneID" id="108052607"/>
<accession>A0A6P4FM65</accession>
<protein>
    <submittedName>
        <fullName evidence="13">Uncharacterized protein LOC108052607 isoform X1</fullName>
    </submittedName>
</protein>
<evidence type="ECO:0000256" key="4">
    <source>
        <dbReference type="ARBA" id="ARBA00022729"/>
    </source>
</evidence>
<dbReference type="PANTHER" id="PTHR28607">
    <property type="entry name" value="EXPRESSED PROTEIN"/>
    <property type="match status" value="1"/>
</dbReference>
<evidence type="ECO:0000256" key="5">
    <source>
        <dbReference type="ARBA" id="ARBA00022989"/>
    </source>
</evidence>
<evidence type="ECO:0000256" key="3">
    <source>
        <dbReference type="ARBA" id="ARBA00022692"/>
    </source>
</evidence>
<dbReference type="GO" id="GO:0016020">
    <property type="term" value="C:membrane"/>
    <property type="evidence" value="ECO:0007669"/>
    <property type="project" value="UniProtKB-SubCell"/>
</dbReference>
<dbReference type="AlphaFoldDB" id="A0A6P4FM65"/>
<dbReference type="InterPro" id="IPR009565">
    <property type="entry name" value="FAM174-like"/>
</dbReference>
<evidence type="ECO:0000256" key="2">
    <source>
        <dbReference type="ARBA" id="ARBA00006986"/>
    </source>
</evidence>
<dbReference type="PANTHER" id="PTHR28607:SF4">
    <property type="entry name" value="TRANSMEMBRANE PROTEIN"/>
    <property type="match status" value="1"/>
</dbReference>
<feature type="signal peptide" evidence="10">
    <location>
        <begin position="1"/>
        <end position="25"/>
    </location>
</feature>
<evidence type="ECO:0000313" key="13">
    <source>
        <dbReference type="RefSeq" id="XP_016990534.1"/>
    </source>
</evidence>
<evidence type="ECO:0000256" key="1">
    <source>
        <dbReference type="ARBA" id="ARBA00004479"/>
    </source>
</evidence>
<dbReference type="Pfam" id="PF06679">
    <property type="entry name" value="DUF1180"/>
    <property type="match status" value="1"/>
</dbReference>
<feature type="chain" id="PRO_5028379065" evidence="10">
    <location>
        <begin position="26"/>
        <end position="192"/>
    </location>
</feature>
<evidence type="ECO:0000256" key="9">
    <source>
        <dbReference type="SAM" id="Phobius"/>
    </source>
</evidence>
<dbReference type="Proteomes" id="UP001652680">
    <property type="component" value="Unassembled WGS sequence"/>
</dbReference>
<organism evidence="13">
    <name type="scientific">Drosophila rhopaloa</name>
    <name type="common">Fruit fly</name>
    <dbReference type="NCBI Taxonomy" id="1041015"/>
    <lineage>
        <taxon>Eukaryota</taxon>
        <taxon>Metazoa</taxon>
        <taxon>Ecdysozoa</taxon>
        <taxon>Arthropoda</taxon>
        <taxon>Hexapoda</taxon>
        <taxon>Insecta</taxon>
        <taxon>Pterygota</taxon>
        <taxon>Neoptera</taxon>
        <taxon>Endopterygota</taxon>
        <taxon>Diptera</taxon>
        <taxon>Brachycera</taxon>
        <taxon>Muscomorpha</taxon>
        <taxon>Ephydroidea</taxon>
        <taxon>Drosophilidae</taxon>
        <taxon>Drosophila</taxon>
        <taxon>Sophophora</taxon>
    </lineage>
</organism>
<evidence type="ECO:0000313" key="11">
    <source>
        <dbReference type="EnsemblMetazoa" id="XP_016990534.1"/>
    </source>
</evidence>
<evidence type="ECO:0000256" key="6">
    <source>
        <dbReference type="ARBA" id="ARBA00023136"/>
    </source>
</evidence>
<reference evidence="11" key="3">
    <citation type="submission" date="2025-05" db="UniProtKB">
        <authorList>
            <consortium name="EnsemblMetazoa"/>
        </authorList>
    </citation>
    <scope>IDENTIFICATION</scope>
</reference>
<dbReference type="RefSeq" id="XP_016990534.1">
    <property type="nucleotide sequence ID" value="XM_017135045.1"/>
</dbReference>
<dbReference type="OrthoDB" id="5917722at2759"/>
<evidence type="ECO:0000256" key="7">
    <source>
        <dbReference type="ARBA" id="ARBA00023180"/>
    </source>
</evidence>
<feature type="compositionally biased region" description="Basic and acidic residues" evidence="8">
    <location>
        <begin position="40"/>
        <end position="58"/>
    </location>
</feature>
<evidence type="ECO:0000256" key="10">
    <source>
        <dbReference type="SAM" id="SignalP"/>
    </source>
</evidence>
<comment type="similarity">
    <text evidence="2">Belongs to the FAM174 family.</text>
</comment>
<evidence type="ECO:0000313" key="12">
    <source>
        <dbReference type="Proteomes" id="UP001652680"/>
    </source>
</evidence>
<name>A0A6P4FM65_DRORH</name>
<feature type="transmembrane region" description="Helical" evidence="9">
    <location>
        <begin position="119"/>
        <end position="140"/>
    </location>
</feature>
<sequence>MSYRYCYLVAAVLLFILFHEQFCDAAAAQAPQKTVDILEKSEPAAKADGKKDKERLPEDPLTGPKDATVVVNKGSVSPTAPPAPQPKAPAAEASTRFPIDDVHVEQTHMSSDIDFPGQAVVYILVGITSTAILLLVMRVYRLRLSRAERKYGVQGDRANQELTPLPMAIEDVNSDDEDHTVFEVNRQNIRIL</sequence>
<dbReference type="OMA" id="QAPQKTV"/>
<keyword evidence="7" id="KW-0325">Glycoprotein</keyword>